<proteinExistence type="predicted"/>
<gene>
    <name evidence="2" type="ORF">BJ508DRAFT_311017</name>
</gene>
<evidence type="ECO:0000313" key="2">
    <source>
        <dbReference type="EMBL" id="RPA76510.1"/>
    </source>
</evidence>
<name>A0A3N4HXD8_ASCIM</name>
<keyword evidence="3" id="KW-1185">Reference proteome</keyword>
<feature type="compositionally biased region" description="Polar residues" evidence="1">
    <location>
        <begin position="1"/>
        <end position="12"/>
    </location>
</feature>
<dbReference type="EMBL" id="ML119743">
    <property type="protein sequence ID" value="RPA76510.1"/>
    <property type="molecule type" value="Genomic_DNA"/>
</dbReference>
<feature type="compositionally biased region" description="Polar residues" evidence="1">
    <location>
        <begin position="41"/>
        <end position="52"/>
    </location>
</feature>
<evidence type="ECO:0000313" key="3">
    <source>
        <dbReference type="Proteomes" id="UP000275078"/>
    </source>
</evidence>
<feature type="region of interest" description="Disordered" evidence="1">
    <location>
        <begin position="1"/>
        <end position="52"/>
    </location>
</feature>
<reference evidence="2 3" key="1">
    <citation type="journal article" date="2018" name="Nat. Ecol. Evol.">
        <title>Pezizomycetes genomes reveal the molecular basis of ectomycorrhizal truffle lifestyle.</title>
        <authorList>
            <person name="Murat C."/>
            <person name="Payen T."/>
            <person name="Noel B."/>
            <person name="Kuo A."/>
            <person name="Morin E."/>
            <person name="Chen J."/>
            <person name="Kohler A."/>
            <person name="Krizsan K."/>
            <person name="Balestrini R."/>
            <person name="Da Silva C."/>
            <person name="Montanini B."/>
            <person name="Hainaut M."/>
            <person name="Levati E."/>
            <person name="Barry K.W."/>
            <person name="Belfiori B."/>
            <person name="Cichocki N."/>
            <person name="Clum A."/>
            <person name="Dockter R.B."/>
            <person name="Fauchery L."/>
            <person name="Guy J."/>
            <person name="Iotti M."/>
            <person name="Le Tacon F."/>
            <person name="Lindquist E.A."/>
            <person name="Lipzen A."/>
            <person name="Malagnac F."/>
            <person name="Mello A."/>
            <person name="Molinier V."/>
            <person name="Miyauchi S."/>
            <person name="Poulain J."/>
            <person name="Riccioni C."/>
            <person name="Rubini A."/>
            <person name="Sitrit Y."/>
            <person name="Splivallo R."/>
            <person name="Traeger S."/>
            <person name="Wang M."/>
            <person name="Zifcakova L."/>
            <person name="Wipf D."/>
            <person name="Zambonelli A."/>
            <person name="Paolocci F."/>
            <person name="Nowrousian M."/>
            <person name="Ottonello S."/>
            <person name="Baldrian P."/>
            <person name="Spatafora J.W."/>
            <person name="Henrissat B."/>
            <person name="Nagy L.G."/>
            <person name="Aury J.M."/>
            <person name="Wincker P."/>
            <person name="Grigoriev I.V."/>
            <person name="Bonfante P."/>
            <person name="Martin F.M."/>
        </authorList>
    </citation>
    <scope>NUCLEOTIDE SEQUENCE [LARGE SCALE GENOMIC DNA]</scope>
    <source>
        <strain evidence="2 3">RN42</strain>
    </source>
</reference>
<protein>
    <submittedName>
        <fullName evidence="2">Uncharacterized protein</fullName>
    </submittedName>
</protein>
<evidence type="ECO:0000256" key="1">
    <source>
        <dbReference type="SAM" id="MobiDB-lite"/>
    </source>
</evidence>
<organism evidence="2 3">
    <name type="scientific">Ascobolus immersus RN42</name>
    <dbReference type="NCBI Taxonomy" id="1160509"/>
    <lineage>
        <taxon>Eukaryota</taxon>
        <taxon>Fungi</taxon>
        <taxon>Dikarya</taxon>
        <taxon>Ascomycota</taxon>
        <taxon>Pezizomycotina</taxon>
        <taxon>Pezizomycetes</taxon>
        <taxon>Pezizales</taxon>
        <taxon>Ascobolaceae</taxon>
        <taxon>Ascobolus</taxon>
    </lineage>
</organism>
<dbReference type="AlphaFoldDB" id="A0A3N4HXD8"/>
<sequence>MTEHQSSPSFTTAPLAPPGYTRHPSACHSEDQNDAPFYSTPPRSANNSPVQPTGFSKLPVELRYHIGNFLFTYEDWKAYRHLDALNLHIYGSEENQWQLDQFLDDITDISYDTGTKEQAVIIERLRLAKWFTEAVLHRAHTSNWARTDYFIKMSHPVIWFIRSTHISICISDCEAETEAEDILTHKMRVANVYGWLPRLCERGTTFKKPYDFANPANDISKAHKRLCPYYAAMKEKYPHERLPERCTEMLREPGNITKNALKAYEGSRIMVTLDEDYCEELWWAFDQSDLRRSTQWLLVGWIREILQAVETTGPAEANIYTPYMALELIFVCQIYETMREMFMTFNRLAALPEGSVPRLNEPLAKPKLLRRSDIERSKAFSLALEALNWECDSSSTAKPWDRSLSVIALLGEELKGPRFVWKFWVDEDAMQEQRRVGLKGSYSPAGIQLWVEGLPDDWLWTAFEGPWRSLSPTVLPRNHEQCYHHSFEMAPFTALPNELRIDIAHYLPYYPDYNSFRCIDKLNRELLTSQEFITTFSFGPDENKWIPWFEKRLDPACEDRIAVAFRAIVRASGVPLPKPNPPLVFENPTTTEFLRSHAFFFQLLKVAYRKRKFNLKKKDGSSAHLLKAKKRLDRYMEMSWFDFGPVLFQTIGDDEEIQYEERLYQVVHYCLHRFWLEGKSKKKPDKGHATEGEPLLINAFYDSEFRKTVLYVLGKWMAEIMTPEKDRFWNLREDMENGMKRMCEGLEGACMLMDLMRTLFYFSNEWDFEGCACGCEYFGHGDAEEGHNHGDEEEGGESENGEE</sequence>
<accession>A0A3N4HXD8</accession>
<dbReference type="Proteomes" id="UP000275078">
    <property type="component" value="Unassembled WGS sequence"/>
</dbReference>